<keyword evidence="1" id="KW-1133">Transmembrane helix</keyword>
<reference evidence="2 3" key="2">
    <citation type="submission" date="2018-11" db="EMBL/GenBank/DDBJ databases">
        <authorList>
            <consortium name="Pathogen Informatics"/>
        </authorList>
    </citation>
    <scope>NUCLEOTIDE SEQUENCE [LARGE SCALE GENOMIC DNA]</scope>
</reference>
<evidence type="ECO:0000313" key="3">
    <source>
        <dbReference type="Proteomes" id="UP000282613"/>
    </source>
</evidence>
<evidence type="ECO:0000256" key="1">
    <source>
        <dbReference type="SAM" id="Phobius"/>
    </source>
</evidence>
<keyword evidence="3" id="KW-1185">Reference proteome</keyword>
<dbReference type="AlphaFoldDB" id="A0A0R3WCB0"/>
<evidence type="ECO:0000313" key="2">
    <source>
        <dbReference type="EMBL" id="VDK40050.1"/>
    </source>
</evidence>
<dbReference type="EMBL" id="UYRS01018776">
    <property type="protein sequence ID" value="VDK40050.1"/>
    <property type="molecule type" value="Genomic_DNA"/>
</dbReference>
<accession>A0A0R3WCB0</accession>
<reference evidence="4" key="1">
    <citation type="submission" date="2017-02" db="UniProtKB">
        <authorList>
            <consortium name="WormBaseParasite"/>
        </authorList>
    </citation>
    <scope>IDENTIFICATION</scope>
</reference>
<dbReference type="Proteomes" id="UP000282613">
    <property type="component" value="Unassembled WGS sequence"/>
</dbReference>
<evidence type="ECO:0000313" key="4">
    <source>
        <dbReference type="WBParaSite" id="TASK_0000833101-mRNA-1"/>
    </source>
</evidence>
<protein>
    <submittedName>
        <fullName evidence="4">Neur_chan_memb domain-containing protein</fullName>
    </submittedName>
</protein>
<feature type="transmembrane region" description="Helical" evidence="1">
    <location>
        <begin position="38"/>
        <end position="57"/>
    </location>
</feature>
<organism evidence="4">
    <name type="scientific">Taenia asiatica</name>
    <name type="common">Asian tapeworm</name>
    <dbReference type="NCBI Taxonomy" id="60517"/>
    <lineage>
        <taxon>Eukaryota</taxon>
        <taxon>Metazoa</taxon>
        <taxon>Spiralia</taxon>
        <taxon>Lophotrochozoa</taxon>
        <taxon>Platyhelminthes</taxon>
        <taxon>Cestoda</taxon>
        <taxon>Eucestoda</taxon>
        <taxon>Cyclophyllidea</taxon>
        <taxon>Taeniidae</taxon>
        <taxon>Taenia</taxon>
    </lineage>
</organism>
<keyword evidence="1" id="KW-0812">Transmembrane</keyword>
<name>A0A0R3WCB0_TAEAS</name>
<sequence>MASERKTAEGHPGSRESSQWCWYRLEQLFKFMAQHNNMTLLVSLLTVVTAVTALFMTQLEDVSSERSAPPYLKESGYKLYRDSTYGKGGGPAAVSSLHLHIFG</sequence>
<proteinExistence type="predicted"/>
<dbReference type="WBParaSite" id="TASK_0000833101-mRNA-1">
    <property type="protein sequence ID" value="TASK_0000833101-mRNA-1"/>
    <property type="gene ID" value="TASK_0000833101"/>
</dbReference>
<gene>
    <name evidence="2" type="ORF">TASK_LOCUS8332</name>
</gene>
<keyword evidence="1" id="KW-0472">Membrane</keyword>